<keyword evidence="11" id="KW-0175">Coiled coil</keyword>
<evidence type="ECO:0000256" key="11">
    <source>
        <dbReference type="SAM" id="Coils"/>
    </source>
</evidence>
<dbReference type="GO" id="GO:0044781">
    <property type="term" value="P:bacterial-type flagellum organization"/>
    <property type="evidence" value="ECO:0007669"/>
    <property type="project" value="UniProtKB-KW"/>
</dbReference>
<feature type="coiled-coil region" evidence="11">
    <location>
        <begin position="71"/>
        <end position="98"/>
    </location>
</feature>
<evidence type="ECO:0000256" key="8">
    <source>
        <dbReference type="ARBA" id="ARBA00022927"/>
    </source>
</evidence>
<dbReference type="Pfam" id="PF02050">
    <property type="entry name" value="FliJ"/>
    <property type="match status" value="1"/>
</dbReference>
<evidence type="ECO:0000256" key="7">
    <source>
        <dbReference type="ARBA" id="ARBA00022795"/>
    </source>
</evidence>
<dbReference type="GO" id="GO:0006935">
    <property type="term" value="P:chemotaxis"/>
    <property type="evidence" value="ECO:0007669"/>
    <property type="project" value="UniProtKB-KW"/>
</dbReference>
<name>A0A2P2E6M3_9PROT</name>
<keyword evidence="9" id="KW-0472">Membrane</keyword>
<protein>
    <recommendedName>
        <fullName evidence="3">Flagellar FliJ protein</fullName>
    </recommendedName>
</protein>
<organism evidence="13 14">
    <name type="scientific">Candidatus Phycosocius bacilliformis</name>
    <dbReference type="NCBI Taxonomy" id="1445552"/>
    <lineage>
        <taxon>Bacteria</taxon>
        <taxon>Pseudomonadati</taxon>
        <taxon>Pseudomonadota</taxon>
        <taxon>Alphaproteobacteria</taxon>
        <taxon>Caulobacterales</taxon>
        <taxon>Caulobacterales incertae sedis</taxon>
        <taxon>Candidatus Phycosocius</taxon>
    </lineage>
</organism>
<feature type="region of interest" description="Disordered" evidence="12">
    <location>
        <begin position="107"/>
        <end position="139"/>
    </location>
</feature>
<evidence type="ECO:0000256" key="3">
    <source>
        <dbReference type="ARBA" id="ARBA00020392"/>
    </source>
</evidence>
<comment type="similarity">
    <text evidence="2">Belongs to the FliJ family.</text>
</comment>
<comment type="caution">
    <text evidence="13">The sequence shown here is derived from an EMBL/GenBank/DDBJ whole genome shotgun (WGS) entry which is preliminary data.</text>
</comment>
<dbReference type="GO" id="GO:0015031">
    <property type="term" value="P:protein transport"/>
    <property type="evidence" value="ECO:0007669"/>
    <property type="project" value="UniProtKB-KW"/>
</dbReference>
<dbReference type="GO" id="GO:0071973">
    <property type="term" value="P:bacterial-type flagellum-dependent cell motility"/>
    <property type="evidence" value="ECO:0007669"/>
    <property type="project" value="InterPro"/>
</dbReference>
<dbReference type="EMBL" id="BFBR01000001">
    <property type="protein sequence ID" value="GBF56707.1"/>
    <property type="molecule type" value="Genomic_DNA"/>
</dbReference>
<dbReference type="GO" id="GO:0005886">
    <property type="term" value="C:plasma membrane"/>
    <property type="evidence" value="ECO:0007669"/>
    <property type="project" value="UniProtKB-SubCell"/>
</dbReference>
<evidence type="ECO:0000313" key="13">
    <source>
        <dbReference type="EMBL" id="GBF56707.1"/>
    </source>
</evidence>
<evidence type="ECO:0000256" key="12">
    <source>
        <dbReference type="SAM" id="MobiDB-lite"/>
    </source>
</evidence>
<dbReference type="GO" id="GO:0009288">
    <property type="term" value="C:bacterial-type flagellum"/>
    <property type="evidence" value="ECO:0007669"/>
    <property type="project" value="InterPro"/>
</dbReference>
<evidence type="ECO:0000256" key="4">
    <source>
        <dbReference type="ARBA" id="ARBA00022448"/>
    </source>
</evidence>
<keyword evidence="4" id="KW-0813">Transport</keyword>
<keyword evidence="10" id="KW-1006">Bacterial flagellum protein export</keyword>
<evidence type="ECO:0000256" key="1">
    <source>
        <dbReference type="ARBA" id="ARBA00004413"/>
    </source>
</evidence>
<dbReference type="InterPro" id="IPR012823">
    <property type="entry name" value="Flagell_FliJ"/>
</dbReference>
<evidence type="ECO:0000256" key="5">
    <source>
        <dbReference type="ARBA" id="ARBA00022475"/>
    </source>
</evidence>
<dbReference type="Proteomes" id="UP000245086">
    <property type="component" value="Unassembled WGS sequence"/>
</dbReference>
<dbReference type="OrthoDB" id="7871364at2"/>
<dbReference type="AlphaFoldDB" id="A0A2P2E6M3"/>
<keyword evidence="6" id="KW-0145">Chemotaxis</keyword>
<proteinExistence type="inferred from homology"/>
<feature type="coiled-coil region" evidence="11">
    <location>
        <begin position="15"/>
        <end position="45"/>
    </location>
</feature>
<evidence type="ECO:0000256" key="2">
    <source>
        <dbReference type="ARBA" id="ARBA00010004"/>
    </source>
</evidence>
<reference evidence="13 14" key="1">
    <citation type="journal article" date="2018" name="Genome Announc.">
        <title>Draft Genome Sequence of "Candidatus Phycosocius bacilliformis," an Alphaproteobacterial Ectosymbiont of the Hydrocarbon-Producing Green Alga Botryococcus braunii.</title>
        <authorList>
            <person name="Tanabe Y."/>
            <person name="Yamaguchi H."/>
            <person name="Watanabe M.M."/>
        </authorList>
    </citation>
    <scope>NUCLEOTIDE SEQUENCE [LARGE SCALE GENOMIC DNA]</scope>
    <source>
        <strain evidence="13 14">BOTRYCO-2</strain>
    </source>
</reference>
<evidence type="ECO:0000256" key="9">
    <source>
        <dbReference type="ARBA" id="ARBA00023136"/>
    </source>
</evidence>
<accession>A0A2P2E6M3</accession>
<dbReference type="Gene3D" id="1.10.287.1700">
    <property type="match status" value="1"/>
</dbReference>
<dbReference type="RefSeq" id="WP_108983566.1">
    <property type="nucleotide sequence ID" value="NZ_BFBR01000001.1"/>
</dbReference>
<keyword evidence="8" id="KW-0653">Protein transport</keyword>
<evidence type="ECO:0000256" key="6">
    <source>
        <dbReference type="ARBA" id="ARBA00022500"/>
    </source>
</evidence>
<evidence type="ECO:0000313" key="14">
    <source>
        <dbReference type="Proteomes" id="UP000245086"/>
    </source>
</evidence>
<sequence length="139" mass="15689">MKTGATLIKLARHKVDSVQALIGAAERTKEDIERKKADLVVAEKRERARAEADPGMMGHWVAYSQVLAAQRANLDASLQGVEEQLDALRGDLQAAFEEQKKYEMLEERRMGRLSASRAKREQAQMDEAAMMRAAKRRSY</sequence>
<keyword evidence="7" id="KW-1005">Bacterial flagellum biogenesis</keyword>
<gene>
    <name evidence="13" type="ORF">PbB2_00364</name>
</gene>
<keyword evidence="5" id="KW-1003">Cell membrane</keyword>
<evidence type="ECO:0000256" key="10">
    <source>
        <dbReference type="ARBA" id="ARBA00023225"/>
    </source>
</evidence>
<comment type="subcellular location">
    <subcellularLocation>
        <location evidence="1">Cell membrane</location>
        <topology evidence="1">Peripheral membrane protein</topology>
        <orientation evidence="1">Cytoplasmic side</orientation>
    </subcellularLocation>
</comment>
<dbReference type="InterPro" id="IPR053716">
    <property type="entry name" value="Flag_assembly_chemotaxis_eff"/>
</dbReference>
<keyword evidence="14" id="KW-1185">Reference proteome</keyword>